<reference evidence="3 4" key="1">
    <citation type="journal article" date="2010" name="J. Bacteriol.">
        <title>Biochemical characterization of a novel indole prenyltransferase from Streptomyces sp. SN-593.</title>
        <authorList>
            <person name="Takahashi S."/>
            <person name="Takagi H."/>
            <person name="Toyoda A."/>
            <person name="Uramoto M."/>
            <person name="Nogawa T."/>
            <person name="Ueki M."/>
            <person name="Sakaki Y."/>
            <person name="Osada H."/>
        </authorList>
    </citation>
    <scope>NUCLEOTIDE SEQUENCE [LARGE SCALE GENOMIC DNA]</scope>
    <source>
        <strain evidence="3 4">SN-593</strain>
    </source>
</reference>
<dbReference type="Gene3D" id="3.30.565.10">
    <property type="entry name" value="Histidine kinase-like ATPase, C-terminal domain"/>
    <property type="match status" value="1"/>
</dbReference>
<reference evidence="3 4" key="2">
    <citation type="journal article" date="2011" name="J. Antibiot.">
        <title>Furaquinocins I and J: novel polyketide isoprenoid hybrid compounds from Streptomyces reveromyceticus SN-593.</title>
        <authorList>
            <person name="Panthee S."/>
            <person name="Takahashi S."/>
            <person name="Takagi H."/>
            <person name="Nogawa T."/>
            <person name="Oowada E."/>
            <person name="Uramoto M."/>
            <person name="Osada H."/>
        </authorList>
    </citation>
    <scope>NUCLEOTIDE SEQUENCE [LARGE SCALE GENOMIC DNA]</scope>
    <source>
        <strain evidence="3 4">SN-593</strain>
    </source>
</reference>
<accession>A0A7U3VRK5</accession>
<dbReference type="SUPFAM" id="SSF55874">
    <property type="entry name" value="ATPase domain of HSP90 chaperone/DNA topoisomerase II/histidine kinase"/>
    <property type="match status" value="1"/>
</dbReference>
<evidence type="ECO:0000313" key="4">
    <source>
        <dbReference type="Proteomes" id="UP000595703"/>
    </source>
</evidence>
<dbReference type="PANTHER" id="PTHR35526">
    <property type="entry name" value="ANTI-SIGMA-F FACTOR RSBW-RELATED"/>
    <property type="match status" value="1"/>
</dbReference>
<dbReference type="PANTHER" id="PTHR35526:SF3">
    <property type="entry name" value="ANTI-SIGMA-F FACTOR RSBW"/>
    <property type="match status" value="1"/>
</dbReference>
<dbReference type="InterPro" id="IPR003594">
    <property type="entry name" value="HATPase_dom"/>
</dbReference>
<evidence type="ECO:0000259" key="2">
    <source>
        <dbReference type="Pfam" id="PF13581"/>
    </source>
</evidence>
<dbReference type="RefSeq" id="WP_346731484.1">
    <property type="nucleotide sequence ID" value="NZ_AP018365.1"/>
</dbReference>
<protein>
    <submittedName>
        <fullName evidence="3">Putative regulatory protein</fullName>
    </submittedName>
</protein>
<dbReference type="EMBL" id="AP018365">
    <property type="protein sequence ID" value="BBB00885.1"/>
    <property type="molecule type" value="Genomic_DNA"/>
</dbReference>
<reference evidence="3 4" key="4">
    <citation type="journal article" date="2020" name="Sci. Rep.">
        <title>beta-carboline chemical signals induce reveromycin production through a LuxR family regulator in Streptomyces sp. SN-593.</title>
        <authorList>
            <person name="Panthee S."/>
            <person name="Kito N."/>
            <person name="Hayashi T."/>
            <person name="Shimizu T."/>
            <person name="Ishikawa J."/>
            <person name="Hamamoto H."/>
            <person name="Osada H."/>
            <person name="Takahashi S."/>
        </authorList>
    </citation>
    <scope>NUCLEOTIDE SEQUENCE [LARGE SCALE GENOMIC DNA]</scope>
    <source>
        <strain evidence="3 4">SN-593</strain>
    </source>
</reference>
<dbReference type="Proteomes" id="UP000595703">
    <property type="component" value="Chromosome"/>
</dbReference>
<feature type="domain" description="Histidine kinase/HSP90-like ATPase" evidence="2">
    <location>
        <begin position="8"/>
        <end position="130"/>
    </location>
</feature>
<proteinExistence type="predicted"/>
<dbReference type="InterPro" id="IPR050267">
    <property type="entry name" value="Anti-sigma-factor_SerPK"/>
</dbReference>
<dbReference type="InterPro" id="IPR036890">
    <property type="entry name" value="HATPase_C_sf"/>
</dbReference>
<dbReference type="AlphaFoldDB" id="A0A7U3VRK5"/>
<gene>
    <name evidence="3" type="ORF">RVR_8072</name>
</gene>
<evidence type="ECO:0000313" key="3">
    <source>
        <dbReference type="EMBL" id="BBB00885.1"/>
    </source>
</evidence>
<sequence>MRRAVRRADLPAVAETRRVLRDNLREWGVSALVDTTELLATELLTNALQHTCGGAVLTATLSPEALRAGMAGQWLRIEVRDTVARLPRPRRREVDPAGDHGTSGRGLLLVEALADAWGVRPCPTGGKEVWFELRAHPN</sequence>
<dbReference type="Pfam" id="PF13581">
    <property type="entry name" value="HATPase_c_2"/>
    <property type="match status" value="1"/>
</dbReference>
<dbReference type="GO" id="GO:0004674">
    <property type="term" value="F:protein serine/threonine kinase activity"/>
    <property type="evidence" value="ECO:0007669"/>
    <property type="project" value="UniProtKB-KW"/>
</dbReference>
<organism evidence="3 4">
    <name type="scientific">Actinacidiphila reveromycinica</name>
    <dbReference type="NCBI Taxonomy" id="659352"/>
    <lineage>
        <taxon>Bacteria</taxon>
        <taxon>Bacillati</taxon>
        <taxon>Actinomycetota</taxon>
        <taxon>Actinomycetes</taxon>
        <taxon>Kitasatosporales</taxon>
        <taxon>Streptomycetaceae</taxon>
        <taxon>Actinacidiphila</taxon>
    </lineage>
</organism>
<keyword evidence="1" id="KW-0418">Kinase</keyword>
<keyword evidence="1" id="KW-0723">Serine/threonine-protein kinase</keyword>
<name>A0A7U3VRK5_9ACTN</name>
<dbReference type="KEGG" id="arev:RVR_8072"/>
<keyword evidence="4" id="KW-1185">Reference proteome</keyword>
<keyword evidence="1" id="KW-0808">Transferase</keyword>
<evidence type="ECO:0000256" key="1">
    <source>
        <dbReference type="ARBA" id="ARBA00022527"/>
    </source>
</evidence>
<reference evidence="3 4" key="3">
    <citation type="journal article" date="2011" name="Nat. Chem. Biol.">
        <title>Reveromycin A biosynthesis uses RevG and RevJ for stereospecific spiroacetal formation.</title>
        <authorList>
            <person name="Takahashi S."/>
            <person name="Toyoda A."/>
            <person name="Sekiyama Y."/>
            <person name="Takagi H."/>
            <person name="Nogawa T."/>
            <person name="Uramoto M."/>
            <person name="Suzuki R."/>
            <person name="Koshino H."/>
            <person name="Kumano T."/>
            <person name="Panthee S."/>
            <person name="Dairi T."/>
            <person name="Ishikawa J."/>
            <person name="Ikeda H."/>
            <person name="Sakaki Y."/>
            <person name="Osada H."/>
        </authorList>
    </citation>
    <scope>NUCLEOTIDE SEQUENCE [LARGE SCALE GENOMIC DNA]</scope>
    <source>
        <strain evidence="3 4">SN-593</strain>
    </source>
</reference>
<dbReference type="CDD" id="cd16936">
    <property type="entry name" value="HATPase_RsbW-like"/>
    <property type="match status" value="1"/>
</dbReference>